<dbReference type="Gene3D" id="3.60.21.70">
    <property type="entry name" value="PhoD-like phosphatase"/>
    <property type="match status" value="1"/>
</dbReference>
<dbReference type="InterPro" id="IPR018946">
    <property type="entry name" value="PhoD-like_MPP"/>
</dbReference>
<keyword evidence="2" id="KW-0812">Transmembrane</keyword>
<gene>
    <name evidence="4" type="ORF">Rsub_10050</name>
</gene>
<dbReference type="Pfam" id="PF09423">
    <property type="entry name" value="PhoD"/>
    <property type="match status" value="1"/>
</dbReference>
<dbReference type="PANTHER" id="PTHR33987">
    <property type="entry name" value="CALCINEURIN-LIKE METALLO-PHOSPHOESTERASE SUPERFAMILY PROTEIN"/>
    <property type="match status" value="1"/>
</dbReference>
<keyword evidence="5" id="KW-1185">Reference proteome</keyword>
<dbReference type="STRING" id="307507.A0A2V0PCC7"/>
<dbReference type="PANTHER" id="PTHR33987:SF2">
    <property type="entry name" value="ALKALINE PHOSPHATASE D"/>
    <property type="match status" value="1"/>
</dbReference>
<evidence type="ECO:0000313" key="5">
    <source>
        <dbReference type="Proteomes" id="UP000247498"/>
    </source>
</evidence>
<protein>
    <recommendedName>
        <fullName evidence="3">PhoD-like phosphatase metallophosphatase domain-containing protein</fullName>
    </recommendedName>
</protein>
<dbReference type="AlphaFoldDB" id="A0A2V0PCC7"/>
<name>A0A2V0PCC7_9CHLO</name>
<reference evidence="4 5" key="1">
    <citation type="journal article" date="2018" name="Sci. Rep.">
        <title>Raphidocelis subcapitata (=Pseudokirchneriella subcapitata) provides an insight into genome evolution and environmental adaptations in the Sphaeropleales.</title>
        <authorList>
            <person name="Suzuki S."/>
            <person name="Yamaguchi H."/>
            <person name="Nakajima N."/>
            <person name="Kawachi M."/>
        </authorList>
    </citation>
    <scope>NUCLEOTIDE SEQUENCE [LARGE SCALE GENOMIC DNA]</scope>
    <source>
        <strain evidence="4 5">NIES-35</strain>
    </source>
</reference>
<comment type="caution">
    <text evidence="4">The sequence shown here is derived from an EMBL/GenBank/DDBJ whole genome shotgun (WGS) entry which is preliminary data.</text>
</comment>
<dbReference type="EMBL" id="BDRX01000094">
    <property type="protein sequence ID" value="GBF97189.1"/>
    <property type="molecule type" value="Genomic_DNA"/>
</dbReference>
<dbReference type="OrthoDB" id="10266805at2759"/>
<keyword evidence="2" id="KW-0472">Membrane</keyword>
<proteinExistence type="predicted"/>
<dbReference type="InParanoid" id="A0A2V0PCC7"/>
<dbReference type="InterPro" id="IPR038607">
    <property type="entry name" value="PhoD-like_sf"/>
</dbReference>
<feature type="region of interest" description="Disordered" evidence="1">
    <location>
        <begin position="1"/>
        <end position="56"/>
    </location>
</feature>
<dbReference type="SUPFAM" id="SSF56300">
    <property type="entry name" value="Metallo-dependent phosphatases"/>
    <property type="match status" value="1"/>
</dbReference>
<accession>A0A2V0PCC7</accession>
<feature type="compositionally biased region" description="Gly residues" evidence="1">
    <location>
        <begin position="1"/>
        <end position="29"/>
    </location>
</feature>
<evidence type="ECO:0000256" key="1">
    <source>
        <dbReference type="SAM" id="MobiDB-lite"/>
    </source>
</evidence>
<sequence length="674" mass="70394">MQRHGGPSGGGGGGSPGNGGSDSGGGGGARPKAFDLEEADPAPGQPYPPGFARTDSDAGGLLLAAAGGAQSAPAGATAGDAERRRRRRRAARLALAGALLAVSALAAAALAVGASAGRSAAAAASAAAGAAPRPVRRLAFGSCTAYDLRPQLVWTSGVIPFNPDAWVWLGDMFYGDNPDIDCAKASGPNYTHPQCDCPTTFMHHAPYQCFSGDVEHQRRRMEGQLGMPEYAAFVDFMCDGPGRGGAYPPNGADAAQCPRPIVGTWDDHDFGWNNGDKRHPRKVEAKAVFLDGLGDPQSSPRRGSATGLEAAYRWPSGSASPPPPLSPGDARSSPGDYIDLVLLDGRYDRDTLPCSTRREWCRQIMTQPGLGPSDFQWAWCRDMYVDGGPSGGGACCARDEQWAAWCAGAAAPAHPRWRELCDPSSSEFASAPAVLAADNITVLSTPAEIEAAWKGAQSSLWRRLVTGIESPLCEMVGARQRRWLRGAVAASGAPLLLVGSGSVVAGSVGHLEANKTSTCDGDDWSCYGRAQANLLHTLANATGCPVILTGDAHVSDIKVIMPGSPPGTNYSSQLQTARLAKPIWQVMASGMTSSTARSLGDPCEGTWLEDIVGLRPLGRCAYVPQPAFGGLEVDWARRRVQLSIRDAATGDVAIAMDGSRQAVAFDLDSCQRVE</sequence>
<organism evidence="4 5">
    <name type="scientific">Raphidocelis subcapitata</name>
    <dbReference type="NCBI Taxonomy" id="307507"/>
    <lineage>
        <taxon>Eukaryota</taxon>
        <taxon>Viridiplantae</taxon>
        <taxon>Chlorophyta</taxon>
        <taxon>core chlorophytes</taxon>
        <taxon>Chlorophyceae</taxon>
        <taxon>CS clade</taxon>
        <taxon>Sphaeropleales</taxon>
        <taxon>Selenastraceae</taxon>
        <taxon>Raphidocelis</taxon>
    </lineage>
</organism>
<evidence type="ECO:0000259" key="3">
    <source>
        <dbReference type="Pfam" id="PF09423"/>
    </source>
</evidence>
<keyword evidence="2" id="KW-1133">Transmembrane helix</keyword>
<dbReference type="InterPro" id="IPR029052">
    <property type="entry name" value="Metallo-depent_PP-like"/>
</dbReference>
<feature type="transmembrane region" description="Helical" evidence="2">
    <location>
        <begin position="93"/>
        <end position="114"/>
    </location>
</feature>
<feature type="region of interest" description="Disordered" evidence="1">
    <location>
        <begin position="312"/>
        <end position="331"/>
    </location>
</feature>
<dbReference type="Proteomes" id="UP000247498">
    <property type="component" value="Unassembled WGS sequence"/>
</dbReference>
<evidence type="ECO:0000313" key="4">
    <source>
        <dbReference type="EMBL" id="GBF97189.1"/>
    </source>
</evidence>
<feature type="domain" description="PhoD-like phosphatase metallophosphatase" evidence="3">
    <location>
        <begin position="470"/>
        <end position="560"/>
    </location>
</feature>
<evidence type="ECO:0000256" key="2">
    <source>
        <dbReference type="SAM" id="Phobius"/>
    </source>
</evidence>